<evidence type="ECO:0000313" key="1">
    <source>
        <dbReference type="EMBL" id="CAB3999159.1"/>
    </source>
</evidence>
<sequence length="152" mass="16672">MAGLLTIATLLLVLVALSQGTNSESASGCTNSADSKTLTCTNITKLPKHIDGNVTKLQIRSSKLDSSELENIDVPKNVGKIEIVDSTLERIENIVLPKHIMKLRIRNCQIKTIGKFNSANKHLKELYISQNRPVKLNIESGAFDNLANLIHL</sequence>
<name>A0A7D9E143_PARCT</name>
<keyword evidence="2" id="KW-1185">Reference proteome</keyword>
<dbReference type="SUPFAM" id="SSF52058">
    <property type="entry name" value="L domain-like"/>
    <property type="match status" value="1"/>
</dbReference>
<protein>
    <submittedName>
        <fullName evidence="1">Uncharacterized protein</fullName>
    </submittedName>
</protein>
<dbReference type="Gene3D" id="3.80.10.10">
    <property type="entry name" value="Ribonuclease Inhibitor"/>
    <property type="match status" value="1"/>
</dbReference>
<evidence type="ECO:0000313" key="2">
    <source>
        <dbReference type="Proteomes" id="UP001152795"/>
    </source>
</evidence>
<comment type="caution">
    <text evidence="1">The sequence shown here is derived from an EMBL/GenBank/DDBJ whole genome shotgun (WGS) entry which is preliminary data.</text>
</comment>
<gene>
    <name evidence="1" type="ORF">PACLA_8A059307</name>
</gene>
<dbReference type="Proteomes" id="UP001152795">
    <property type="component" value="Unassembled WGS sequence"/>
</dbReference>
<dbReference type="AlphaFoldDB" id="A0A7D9E143"/>
<organism evidence="1 2">
    <name type="scientific">Paramuricea clavata</name>
    <name type="common">Red gorgonian</name>
    <name type="synonym">Violescent sea-whip</name>
    <dbReference type="NCBI Taxonomy" id="317549"/>
    <lineage>
        <taxon>Eukaryota</taxon>
        <taxon>Metazoa</taxon>
        <taxon>Cnidaria</taxon>
        <taxon>Anthozoa</taxon>
        <taxon>Octocorallia</taxon>
        <taxon>Malacalcyonacea</taxon>
        <taxon>Plexauridae</taxon>
        <taxon>Paramuricea</taxon>
    </lineage>
</organism>
<dbReference type="InterPro" id="IPR032675">
    <property type="entry name" value="LRR_dom_sf"/>
</dbReference>
<reference evidence="1" key="1">
    <citation type="submission" date="2020-04" db="EMBL/GenBank/DDBJ databases">
        <authorList>
            <person name="Alioto T."/>
            <person name="Alioto T."/>
            <person name="Gomez Garrido J."/>
        </authorList>
    </citation>
    <scope>NUCLEOTIDE SEQUENCE</scope>
    <source>
        <strain evidence="1">A484AB</strain>
    </source>
</reference>
<proteinExistence type="predicted"/>
<accession>A0A7D9E143</accession>
<dbReference type="EMBL" id="CACRXK020003528">
    <property type="protein sequence ID" value="CAB3999159.1"/>
    <property type="molecule type" value="Genomic_DNA"/>
</dbReference>
<feature type="non-terminal residue" evidence="1">
    <location>
        <position position="1"/>
    </location>
</feature>